<keyword evidence="1" id="KW-0812">Transmembrane</keyword>
<protein>
    <submittedName>
        <fullName evidence="3">Threonine/homoserine efflux transporter RhtA</fullName>
    </submittedName>
</protein>
<feature type="domain" description="EamA" evidence="2">
    <location>
        <begin position="8"/>
        <end position="138"/>
    </location>
</feature>
<reference evidence="4" key="1">
    <citation type="submission" date="2016-10" db="EMBL/GenBank/DDBJ databases">
        <authorList>
            <person name="Varghese N."/>
            <person name="Submissions S."/>
        </authorList>
    </citation>
    <scope>NUCLEOTIDE SEQUENCE [LARGE SCALE GENOMIC DNA]</scope>
    <source>
        <strain evidence="4">CGMCC 1.10657</strain>
    </source>
</reference>
<evidence type="ECO:0000256" key="1">
    <source>
        <dbReference type="SAM" id="Phobius"/>
    </source>
</evidence>
<dbReference type="InterPro" id="IPR000620">
    <property type="entry name" value="EamA_dom"/>
</dbReference>
<feature type="transmembrane region" description="Helical" evidence="1">
    <location>
        <begin position="181"/>
        <end position="200"/>
    </location>
</feature>
<feature type="transmembrane region" description="Helical" evidence="1">
    <location>
        <begin position="33"/>
        <end position="54"/>
    </location>
</feature>
<feature type="domain" description="EamA" evidence="2">
    <location>
        <begin position="151"/>
        <end position="284"/>
    </location>
</feature>
<evidence type="ECO:0000259" key="2">
    <source>
        <dbReference type="Pfam" id="PF00892"/>
    </source>
</evidence>
<evidence type="ECO:0000313" key="4">
    <source>
        <dbReference type="Proteomes" id="UP000198658"/>
    </source>
</evidence>
<feature type="transmembrane region" description="Helical" evidence="1">
    <location>
        <begin position="241"/>
        <end position="261"/>
    </location>
</feature>
<accession>A0A1H3WX45</accession>
<feature type="transmembrane region" description="Helical" evidence="1">
    <location>
        <begin position="147"/>
        <end position="169"/>
    </location>
</feature>
<name>A0A1H3WX45_9GAMM</name>
<feature type="transmembrane region" description="Helical" evidence="1">
    <location>
        <begin position="267"/>
        <end position="285"/>
    </location>
</feature>
<gene>
    <name evidence="3" type="ORF">SAMN05216562_1149</name>
</gene>
<feature type="transmembrane region" description="Helical" evidence="1">
    <location>
        <begin position="212"/>
        <end position="234"/>
    </location>
</feature>
<feature type="transmembrane region" description="Helical" evidence="1">
    <location>
        <begin position="66"/>
        <end position="86"/>
    </location>
</feature>
<dbReference type="Proteomes" id="UP000198658">
    <property type="component" value="Unassembled WGS sequence"/>
</dbReference>
<keyword evidence="1" id="KW-1133">Transmembrane helix</keyword>
<dbReference type="Gene3D" id="1.10.3730.20">
    <property type="match status" value="2"/>
</dbReference>
<feature type="transmembrane region" description="Helical" evidence="1">
    <location>
        <begin position="92"/>
        <end position="110"/>
    </location>
</feature>
<feature type="transmembrane region" description="Helical" evidence="1">
    <location>
        <begin position="122"/>
        <end position="141"/>
    </location>
</feature>
<dbReference type="RefSeq" id="WP_091386003.1">
    <property type="nucleotide sequence ID" value="NZ_FNQO01000001.1"/>
</dbReference>
<dbReference type="AlphaFoldDB" id="A0A1H3WX45"/>
<dbReference type="EMBL" id="FNQO01000001">
    <property type="protein sequence ID" value="SDZ90944.1"/>
    <property type="molecule type" value="Genomic_DNA"/>
</dbReference>
<dbReference type="InterPro" id="IPR037185">
    <property type="entry name" value="EmrE-like"/>
</dbReference>
<dbReference type="SUPFAM" id="SSF103481">
    <property type="entry name" value="Multidrug resistance efflux transporter EmrE"/>
    <property type="match status" value="2"/>
</dbReference>
<dbReference type="PANTHER" id="PTHR22911">
    <property type="entry name" value="ACYL-MALONYL CONDENSING ENZYME-RELATED"/>
    <property type="match status" value="1"/>
</dbReference>
<dbReference type="Pfam" id="PF00892">
    <property type="entry name" value="EamA"/>
    <property type="match status" value="2"/>
</dbReference>
<keyword evidence="4" id="KW-1185">Reference proteome</keyword>
<organism evidence="3 4">
    <name type="scientific">Microbulbifer marinus</name>
    <dbReference type="NCBI Taxonomy" id="658218"/>
    <lineage>
        <taxon>Bacteria</taxon>
        <taxon>Pseudomonadati</taxon>
        <taxon>Pseudomonadota</taxon>
        <taxon>Gammaproteobacteria</taxon>
        <taxon>Cellvibrionales</taxon>
        <taxon>Microbulbiferaceae</taxon>
        <taxon>Microbulbifer</taxon>
    </lineage>
</organism>
<sequence length="292" mass="29671">MAGASTALVALAALCWGLSGGIAAMLMGSGWEPVVVAFCRGAIGFLFACAWLLLRPGGSGLGSAGLWFWSVLAGFGVAGNFAFYSISIAQGSVAVAVTLMYSAPAIVYLVSFALRLESLTPVKLVAIALVMLGIILLTQVYDTSIDGITLLGIAAGLLAGLCYAVFIFGFKYAAPHGSPQAVLTIAFAVVAISLIWPAGADRSIAVLGAPELPLFILLGVLGAGLSFALYVTGLKRTAPTVASIVAMVEPVTAALFGVVVIGESLTAPQGLGIALILFTVTVLSLHSPAKRP</sequence>
<keyword evidence="1" id="KW-0472">Membrane</keyword>
<evidence type="ECO:0000313" key="3">
    <source>
        <dbReference type="EMBL" id="SDZ90944.1"/>
    </source>
</evidence>
<proteinExistence type="predicted"/>
<dbReference type="OrthoDB" id="9814238at2"/>
<dbReference type="GO" id="GO:0016020">
    <property type="term" value="C:membrane"/>
    <property type="evidence" value="ECO:0007669"/>
    <property type="project" value="InterPro"/>
</dbReference>